<evidence type="ECO:0000259" key="2">
    <source>
        <dbReference type="Pfam" id="PF14033"/>
    </source>
</evidence>
<reference evidence="3" key="1">
    <citation type="submission" date="2021-02" db="EMBL/GenBank/DDBJ databases">
        <authorList>
            <person name="Nowell W R."/>
        </authorList>
    </citation>
    <scope>NUCLEOTIDE SEQUENCE</scope>
</reference>
<dbReference type="Proteomes" id="UP000663854">
    <property type="component" value="Unassembled WGS sequence"/>
</dbReference>
<name>A0A814U574_9BILA</name>
<accession>A0A814U574</accession>
<evidence type="ECO:0000313" key="6">
    <source>
        <dbReference type="EMBL" id="CAF3811531.1"/>
    </source>
</evidence>
<dbReference type="EMBL" id="CAJNOH010001039">
    <property type="protein sequence ID" value="CAF1167358.1"/>
    <property type="molecule type" value="Genomic_DNA"/>
</dbReference>
<evidence type="ECO:0000313" key="7">
    <source>
        <dbReference type="Proteomes" id="UP000663854"/>
    </source>
</evidence>
<dbReference type="InterPro" id="IPR025340">
    <property type="entry name" value="DUF4246"/>
</dbReference>
<dbReference type="Proteomes" id="UP000663870">
    <property type="component" value="Unassembled WGS sequence"/>
</dbReference>
<dbReference type="Proteomes" id="UP000663836">
    <property type="component" value="Unassembled WGS sequence"/>
</dbReference>
<evidence type="ECO:0000313" key="3">
    <source>
        <dbReference type="EMBL" id="CAF1167358.1"/>
    </source>
</evidence>
<dbReference type="PANTHER" id="PTHR33119:SF1">
    <property type="entry name" value="FE2OG DIOXYGENASE DOMAIN-CONTAINING PROTEIN"/>
    <property type="match status" value="1"/>
</dbReference>
<dbReference type="EMBL" id="CAJNOT010001898">
    <property type="protein sequence ID" value="CAF1261444.1"/>
    <property type="molecule type" value="Genomic_DNA"/>
</dbReference>
<dbReference type="Proteomes" id="UP000663864">
    <property type="component" value="Unassembled WGS sequence"/>
</dbReference>
<feature type="region of interest" description="Disordered" evidence="1">
    <location>
        <begin position="1"/>
        <end position="30"/>
    </location>
</feature>
<proteinExistence type="predicted"/>
<evidence type="ECO:0000313" key="8">
    <source>
        <dbReference type="Proteomes" id="UP000663870"/>
    </source>
</evidence>
<feature type="domain" description="DUF4246" evidence="2">
    <location>
        <begin position="236"/>
        <end position="359"/>
    </location>
</feature>
<feature type="compositionally biased region" description="Acidic residues" evidence="1">
    <location>
        <begin position="10"/>
        <end position="26"/>
    </location>
</feature>
<sequence length="473" mass="55963">MATIVYSNSDNDDDEINNNMSDEEEWSRETTRITNQRVPMPRDGNYYQPYNFHRRLVCYGDGGSLYLEYPVWIRNRLSEDSNYLGNNPREELLEVFYALNNKRKDFHKYPSPVEDIIDPDLLVCKPIEPPSPPSLPVFDYNDHCTYYEFRQKHELEFEQCNRWNHDPSTLRGSYQWIPNEFRICHGDNDDCEVHIETPISHLPMTEEYAKTYKNLEKIFAKLVPMFGEILHFDKKKGDTRLQVIVKVQSYNIQPRMKYSGRWHTEGRTENIRAVGVYYLFIDDELEGGALKFRPSVAPSESYANTWRIKVNRYVMPETDTAIVFDNSLPHRFCSIRNTTSIARRRTFLNFFVVCPHYPIKEISISNLPLISYERCLTLLKSIEDENNQQKLPDLVIEKILSFLKQNMWETDIDAKEFRSRARYEMLNEKTGWGGIQYGNTGDIVFIKSNNDWSIKKSQRLYYDMFALHHTESE</sequence>
<keyword evidence="8" id="KW-1185">Reference proteome</keyword>
<evidence type="ECO:0000256" key="1">
    <source>
        <dbReference type="SAM" id="MobiDB-lite"/>
    </source>
</evidence>
<dbReference type="EMBL" id="CAJNOL010001790">
    <property type="protein sequence ID" value="CAF1419218.1"/>
    <property type="molecule type" value="Genomic_DNA"/>
</dbReference>
<dbReference type="InterPro" id="IPR049192">
    <property type="entry name" value="DUF4246_C"/>
</dbReference>
<evidence type="ECO:0000313" key="5">
    <source>
        <dbReference type="EMBL" id="CAF1419218.1"/>
    </source>
</evidence>
<dbReference type="EMBL" id="CAJOBD010001554">
    <property type="protein sequence ID" value="CAF3811531.1"/>
    <property type="molecule type" value="Genomic_DNA"/>
</dbReference>
<dbReference type="AlphaFoldDB" id="A0A814U574"/>
<evidence type="ECO:0000313" key="4">
    <source>
        <dbReference type="EMBL" id="CAF1261444.1"/>
    </source>
</evidence>
<gene>
    <name evidence="6" type="ORF">JBS370_LOCUS15896</name>
    <name evidence="5" type="ORF">JXQ802_LOCUS35755</name>
    <name evidence="3" type="ORF">PYM288_LOCUS23077</name>
    <name evidence="4" type="ORF">ZHD862_LOCUS25929</name>
</gene>
<dbReference type="Pfam" id="PF14033">
    <property type="entry name" value="DUF4246"/>
    <property type="match status" value="1"/>
</dbReference>
<dbReference type="PANTHER" id="PTHR33119">
    <property type="entry name" value="IFI3P"/>
    <property type="match status" value="1"/>
</dbReference>
<comment type="caution">
    <text evidence="3">The sequence shown here is derived from an EMBL/GenBank/DDBJ whole genome shotgun (WGS) entry which is preliminary data.</text>
</comment>
<protein>
    <recommendedName>
        <fullName evidence="2">DUF4246 domain-containing protein</fullName>
    </recommendedName>
</protein>
<organism evidence="3 7">
    <name type="scientific">Rotaria sordida</name>
    <dbReference type="NCBI Taxonomy" id="392033"/>
    <lineage>
        <taxon>Eukaryota</taxon>
        <taxon>Metazoa</taxon>
        <taxon>Spiralia</taxon>
        <taxon>Gnathifera</taxon>
        <taxon>Rotifera</taxon>
        <taxon>Eurotatoria</taxon>
        <taxon>Bdelloidea</taxon>
        <taxon>Philodinida</taxon>
        <taxon>Philodinidae</taxon>
        <taxon>Rotaria</taxon>
    </lineage>
</organism>